<dbReference type="RefSeq" id="WP_012397028.1">
    <property type="nucleotide sequence ID" value="NZ_LT960611.1"/>
</dbReference>
<evidence type="ECO:0000313" key="9">
    <source>
        <dbReference type="EMBL" id="SON53491.1"/>
    </source>
</evidence>
<dbReference type="EMBL" id="LT960611">
    <property type="protein sequence ID" value="SON51433.1"/>
    <property type="molecule type" value="Genomic_DNA"/>
</dbReference>
<dbReference type="InterPro" id="IPR051791">
    <property type="entry name" value="Pra-immunoreactive"/>
</dbReference>
<keyword evidence="3 6" id="KW-0812">Transmembrane</keyword>
<dbReference type="AlphaFoldDB" id="A0A2N8ZNJ9"/>
<organism evidence="9 10">
    <name type="scientific">Vibrio tapetis subsp. tapetis</name>
    <dbReference type="NCBI Taxonomy" id="1671868"/>
    <lineage>
        <taxon>Bacteria</taxon>
        <taxon>Pseudomonadati</taxon>
        <taxon>Pseudomonadota</taxon>
        <taxon>Gammaproteobacteria</taxon>
        <taxon>Vibrionales</taxon>
        <taxon>Vibrionaceae</taxon>
        <taxon>Vibrio</taxon>
    </lineage>
</organism>
<dbReference type="KEGG" id="vta:P0047"/>
<evidence type="ECO:0000256" key="4">
    <source>
        <dbReference type="ARBA" id="ARBA00022989"/>
    </source>
</evidence>
<keyword evidence="2" id="KW-1003">Cell membrane</keyword>
<evidence type="ECO:0000256" key="3">
    <source>
        <dbReference type="ARBA" id="ARBA00022692"/>
    </source>
</evidence>
<evidence type="ECO:0000313" key="10">
    <source>
        <dbReference type="Proteomes" id="UP000235828"/>
    </source>
</evidence>
<feature type="domain" description="RDD" evidence="7">
    <location>
        <begin position="15"/>
        <end position="142"/>
    </location>
</feature>
<dbReference type="SUPFAM" id="SSF81665">
    <property type="entry name" value="Calcium ATPase, transmembrane domain M"/>
    <property type="match status" value="1"/>
</dbReference>
<dbReference type="KEGG" id="vta:A3486"/>
<geneLocation type="plasmid" evidence="10">
    <name>p</name>
</geneLocation>
<geneLocation type="plasmid" evidence="9">
    <name>P</name>
</geneLocation>
<dbReference type="InterPro" id="IPR010432">
    <property type="entry name" value="RDD"/>
</dbReference>
<dbReference type="Proteomes" id="UP000235828">
    <property type="component" value="Plasmid P"/>
</dbReference>
<evidence type="ECO:0000313" key="8">
    <source>
        <dbReference type="EMBL" id="SON51433.1"/>
    </source>
</evidence>
<evidence type="ECO:0000256" key="2">
    <source>
        <dbReference type="ARBA" id="ARBA00022475"/>
    </source>
</evidence>
<keyword evidence="9" id="KW-0614">Plasmid</keyword>
<keyword evidence="5 6" id="KW-0472">Membrane</keyword>
<protein>
    <submittedName>
        <fullName evidence="9">Conserved membrane protein</fullName>
    </submittedName>
</protein>
<dbReference type="GO" id="GO:0005886">
    <property type="term" value="C:plasma membrane"/>
    <property type="evidence" value="ECO:0007669"/>
    <property type="project" value="UniProtKB-SubCell"/>
</dbReference>
<dbReference type="OrthoDB" id="9793824at2"/>
<dbReference type="EMBL" id="LT960613">
    <property type="protein sequence ID" value="SON53491.1"/>
    <property type="molecule type" value="Genomic_DNA"/>
</dbReference>
<dbReference type="Proteomes" id="UP000235828">
    <property type="component" value="Chromosome A"/>
</dbReference>
<accession>A0A2N8ZNJ9</accession>
<name>A0A2N8ZNJ9_9VIBR</name>
<evidence type="ECO:0000256" key="6">
    <source>
        <dbReference type="SAM" id="Phobius"/>
    </source>
</evidence>
<proteinExistence type="predicted"/>
<evidence type="ECO:0000259" key="7">
    <source>
        <dbReference type="Pfam" id="PF06271"/>
    </source>
</evidence>
<dbReference type="GO" id="GO:0022857">
    <property type="term" value="F:transmembrane transporter activity"/>
    <property type="evidence" value="ECO:0007669"/>
    <property type="project" value="UniProtKB-ARBA"/>
</dbReference>
<comment type="subcellular location">
    <subcellularLocation>
        <location evidence="1">Cell membrane</location>
        <topology evidence="1">Multi-pass membrane protein</topology>
    </subcellularLocation>
</comment>
<dbReference type="PANTHER" id="PTHR36115:SF4">
    <property type="entry name" value="MEMBRANE PROTEIN"/>
    <property type="match status" value="1"/>
</dbReference>
<feature type="transmembrane region" description="Helical" evidence="6">
    <location>
        <begin position="61"/>
        <end position="78"/>
    </location>
</feature>
<keyword evidence="10" id="KW-1185">Reference proteome</keyword>
<evidence type="ECO:0000256" key="5">
    <source>
        <dbReference type="ARBA" id="ARBA00023136"/>
    </source>
</evidence>
<reference evidence="9 10" key="1">
    <citation type="submission" date="2017-10" db="EMBL/GenBank/DDBJ databases">
        <authorList>
            <person name="Banno H."/>
            <person name="Chua N.-H."/>
        </authorList>
    </citation>
    <scope>NUCLEOTIDE SEQUENCE [LARGE SCALE GENOMIC DNA]</scope>
    <source>
        <strain evidence="9">Vibrio tapetis CECT4600</strain>
        <plasmid evidence="10">Plasmid p</plasmid>
    </source>
</reference>
<evidence type="ECO:0000256" key="1">
    <source>
        <dbReference type="ARBA" id="ARBA00004651"/>
    </source>
</evidence>
<gene>
    <name evidence="8" type="ORF">VTAP4600_A3486</name>
    <name evidence="9" type="ORF">VTAP4600_P0047</name>
</gene>
<dbReference type="InterPro" id="IPR023298">
    <property type="entry name" value="ATPase_P-typ_TM_dom_sf"/>
</dbReference>
<dbReference type="Pfam" id="PF06271">
    <property type="entry name" value="RDD"/>
    <property type="match status" value="1"/>
</dbReference>
<sequence>MKDNVPAKMSDLYEYSGFWPRVGASLIDTVIICVLTYPILVAVYGWAYFDNDALVQGFADLILSWIFPLVAIIGFWLYRQATPGKMAISAKIVDAKTGDKPTLQQYIIRYLGYILATIPLGLGIFWVAWDKRKQGWHDKLANTVVICEKDRNIPQEVEFSSKN</sequence>
<keyword evidence="4 6" id="KW-1133">Transmembrane helix</keyword>
<feature type="transmembrane region" description="Helical" evidence="6">
    <location>
        <begin position="110"/>
        <end position="129"/>
    </location>
</feature>
<dbReference type="PANTHER" id="PTHR36115">
    <property type="entry name" value="PROLINE-RICH ANTIGEN HOMOLOG-RELATED"/>
    <property type="match status" value="1"/>
</dbReference>
<feature type="transmembrane region" description="Helical" evidence="6">
    <location>
        <begin position="26"/>
        <end position="49"/>
    </location>
</feature>